<name>A0A8F8KPD2_9VIRU</name>
<dbReference type="EMBL" id="MZ420154">
    <property type="protein sequence ID" value="QYA18821.1"/>
    <property type="molecule type" value="Genomic_DNA"/>
</dbReference>
<evidence type="ECO:0000313" key="1">
    <source>
        <dbReference type="EMBL" id="QYA18821.1"/>
    </source>
</evidence>
<organism evidence="1">
    <name type="scientific">Clandestinovirus</name>
    <dbReference type="NCBI Taxonomy" id="2831644"/>
    <lineage>
        <taxon>Viruses</taxon>
    </lineage>
</organism>
<reference evidence="1" key="1">
    <citation type="submission" date="2021-06" db="EMBL/GenBank/DDBJ databases">
        <authorList>
            <person name="Rolland C."/>
        </authorList>
    </citation>
    <scope>NUCLEOTIDE SEQUENCE</scope>
    <source>
        <strain evidence="1">347.936635</strain>
    </source>
</reference>
<sequence length="142" mass="16300">MSNAKFVEVAKAKVMTTEEMFMRSQRPYACWSDKDDYCFTLRLANGDIKIGDEVWAETSALIPPNELKRINGTKVYLGSVDKINLRYDDMPSMYAKPSDETETNEAVTVNVVFESIKHPHYPLSVIFDKWMCINLLIFRSSS</sequence>
<protein>
    <submittedName>
        <fullName evidence="1">Uncharacterized protein</fullName>
    </submittedName>
</protein>
<accession>A0A8F8KPD2</accession>
<gene>
    <name evidence="1" type="ORF">KOM_12_553</name>
</gene>
<proteinExistence type="predicted"/>